<dbReference type="InterPro" id="IPR018197">
    <property type="entry name" value="Glycerate_kinase_RE-like"/>
</dbReference>
<dbReference type="InterPro" id="IPR036129">
    <property type="entry name" value="Glycerate_kinase_sf"/>
</dbReference>
<comment type="caution">
    <text evidence="5">The sequence shown here is derived from an EMBL/GenBank/DDBJ whole genome shotgun (WGS) entry which is preliminary data.</text>
</comment>
<dbReference type="Pfam" id="PF02595">
    <property type="entry name" value="Gly_kinase"/>
    <property type="match status" value="1"/>
</dbReference>
<evidence type="ECO:0000256" key="1">
    <source>
        <dbReference type="ARBA" id="ARBA00006284"/>
    </source>
</evidence>
<comment type="similarity">
    <text evidence="1 4">Belongs to the glycerate kinase type-1 family.</text>
</comment>
<dbReference type="InterPro" id="IPR004381">
    <property type="entry name" value="Glycerate_kinase"/>
</dbReference>
<dbReference type="AlphaFoldDB" id="A0A6L9SKG8"/>
<dbReference type="GO" id="GO:0008887">
    <property type="term" value="F:glycerate kinase activity"/>
    <property type="evidence" value="ECO:0007669"/>
    <property type="project" value="UniProtKB-UniRule"/>
</dbReference>
<keyword evidence="2 4" id="KW-0808">Transferase</keyword>
<sequence length="417" mass="42743">MAPWTTPPCSFRSSSSPVARRRTERATILSHFDVAEEHDVSDRLQVVIAPDSYKGSMSADIAANAIARGWAATRPGDTVMCYPQADGGEGTAEIIARAVAGARWCSVSDVPGPDGRLRDSSWLRLPDGTGVIELAHMSGITLMERLDPRAASTRGFGMVIDAALREGVTSLILCLGGSASNDGGAGVLRALGADLLDGHGDTVPDGAEGLLSLASVDLDHVPSAPPGGVTLLTDVTAPLLGPSGATAVFGPQKGIAPATAERFERGLQNLARELRSDPSRPGMGAAGGTAFGLASIWDLDIVPGAEYVADKTGLTRALDDADILITGEGRFDSQSSSGKVVGTLAALASEKGLPLAIIAGSVQSGHDGATVDLTRIAGSAAAAMSDPEHFAELAGAALANHMSDQSTHEKRDQTQPQ</sequence>
<evidence type="ECO:0000256" key="4">
    <source>
        <dbReference type="PIRNR" id="PIRNR006078"/>
    </source>
</evidence>
<dbReference type="PANTHER" id="PTHR21599">
    <property type="entry name" value="GLYCERATE KINASE"/>
    <property type="match status" value="1"/>
</dbReference>
<dbReference type="EMBL" id="JAAGOA010000036">
    <property type="protein sequence ID" value="NEE04570.1"/>
    <property type="molecule type" value="Genomic_DNA"/>
</dbReference>
<proteinExistence type="inferred from homology"/>
<dbReference type="Gene3D" id="3.40.50.10350">
    <property type="entry name" value="Glycerate kinase, domain 1"/>
    <property type="match status" value="1"/>
</dbReference>
<dbReference type="SUPFAM" id="SSF110738">
    <property type="entry name" value="Glycerate kinase I"/>
    <property type="match status" value="1"/>
</dbReference>
<name>A0A6L9SKG8_9ACTN</name>
<keyword evidence="6" id="KW-1185">Reference proteome</keyword>
<dbReference type="NCBIfam" id="TIGR00045">
    <property type="entry name" value="glycerate kinase"/>
    <property type="match status" value="1"/>
</dbReference>
<dbReference type="PIRSF" id="PIRSF006078">
    <property type="entry name" value="GlxK"/>
    <property type="match status" value="1"/>
</dbReference>
<dbReference type="Gene3D" id="3.90.1510.10">
    <property type="entry name" value="Glycerate kinase, domain 2"/>
    <property type="match status" value="1"/>
</dbReference>
<keyword evidence="3 4" id="KW-0418">Kinase</keyword>
<protein>
    <submittedName>
        <fullName evidence="5">Glycerate kinase</fullName>
    </submittedName>
</protein>
<evidence type="ECO:0000256" key="3">
    <source>
        <dbReference type="ARBA" id="ARBA00022777"/>
    </source>
</evidence>
<organism evidence="5 6">
    <name type="scientific">Phytoactinopolyspora halotolerans</name>
    <dbReference type="NCBI Taxonomy" id="1981512"/>
    <lineage>
        <taxon>Bacteria</taxon>
        <taxon>Bacillati</taxon>
        <taxon>Actinomycetota</taxon>
        <taxon>Actinomycetes</taxon>
        <taxon>Jiangellales</taxon>
        <taxon>Jiangellaceae</taxon>
        <taxon>Phytoactinopolyspora</taxon>
    </lineage>
</organism>
<gene>
    <name evidence="5" type="ORF">G1H10_30835</name>
</gene>
<dbReference type="PANTHER" id="PTHR21599:SF0">
    <property type="entry name" value="GLYCERATE KINASE"/>
    <property type="match status" value="1"/>
</dbReference>
<dbReference type="GO" id="GO:0031388">
    <property type="term" value="P:organic acid phosphorylation"/>
    <property type="evidence" value="ECO:0007669"/>
    <property type="project" value="UniProtKB-UniRule"/>
</dbReference>
<evidence type="ECO:0000256" key="2">
    <source>
        <dbReference type="ARBA" id="ARBA00022679"/>
    </source>
</evidence>
<evidence type="ECO:0000313" key="5">
    <source>
        <dbReference type="EMBL" id="NEE04570.1"/>
    </source>
</evidence>
<reference evidence="5 6" key="1">
    <citation type="submission" date="2020-02" db="EMBL/GenBank/DDBJ databases">
        <authorList>
            <person name="Li X.-J."/>
            <person name="Han X.-M."/>
        </authorList>
    </citation>
    <scope>NUCLEOTIDE SEQUENCE [LARGE SCALE GENOMIC DNA]</scope>
    <source>
        <strain evidence="5 6">CCTCC AB 2017055</strain>
    </source>
</reference>
<accession>A0A6L9SKG8</accession>
<dbReference type="Proteomes" id="UP000475214">
    <property type="component" value="Unassembled WGS sequence"/>
</dbReference>
<evidence type="ECO:0000313" key="6">
    <source>
        <dbReference type="Proteomes" id="UP000475214"/>
    </source>
</evidence>
<dbReference type="InterPro" id="IPR018193">
    <property type="entry name" value="Glyc_kinase_flavodox-like_fold"/>
</dbReference>